<dbReference type="Gene3D" id="3.20.20.70">
    <property type="entry name" value="Aldolase class I"/>
    <property type="match status" value="1"/>
</dbReference>
<dbReference type="GO" id="GO:0003959">
    <property type="term" value="F:NADPH dehydrogenase activity"/>
    <property type="evidence" value="ECO:0007669"/>
    <property type="project" value="InterPro"/>
</dbReference>
<evidence type="ECO:0000313" key="7">
    <source>
        <dbReference type="EMBL" id="AMM54853.1"/>
    </source>
</evidence>
<dbReference type="RefSeq" id="WP_068324386.1">
    <property type="nucleotide sequence ID" value="NZ_CP010835.1"/>
</dbReference>
<evidence type="ECO:0000313" key="8">
    <source>
        <dbReference type="Proteomes" id="UP000070587"/>
    </source>
</evidence>
<dbReference type="InterPro" id="IPR013785">
    <property type="entry name" value="Aldolase_TIM"/>
</dbReference>
<keyword evidence="5" id="KW-0560">Oxidoreductase</keyword>
<dbReference type="OrthoDB" id="122964at2157"/>
<dbReference type="PANTHER" id="PTHR43303">
    <property type="entry name" value="NADPH DEHYDROGENASE C23G7.10C-RELATED"/>
    <property type="match status" value="1"/>
</dbReference>
<proteinExistence type="predicted"/>
<dbReference type="GO" id="GO:0050661">
    <property type="term" value="F:NADP binding"/>
    <property type="evidence" value="ECO:0007669"/>
    <property type="project" value="InterPro"/>
</dbReference>
<dbReference type="PATRIC" id="fig|1609559.3.peg.2144"/>
<evidence type="ECO:0000256" key="2">
    <source>
        <dbReference type="ARBA" id="ARBA00022630"/>
    </source>
</evidence>
<comment type="cofactor">
    <cofactor evidence="1">
        <name>FMN</name>
        <dbReference type="ChEBI" id="CHEBI:58210"/>
    </cofactor>
</comment>
<dbReference type="AlphaFoldDB" id="A0A127BC03"/>
<dbReference type="InterPro" id="IPR044152">
    <property type="entry name" value="YqjM-like"/>
</dbReference>
<gene>
    <name evidence="7" type="ORF">TQ32_10410</name>
</gene>
<protein>
    <recommendedName>
        <fullName evidence="6">NADH:flavin oxidoreductase/NADH oxidase N-terminal domain-containing protein</fullName>
    </recommendedName>
</protein>
<dbReference type="STRING" id="1609559.TQ32_10410"/>
<dbReference type="GeneID" id="28492258"/>
<dbReference type="EMBL" id="CP010835">
    <property type="protein sequence ID" value="AMM54853.1"/>
    <property type="molecule type" value="Genomic_DNA"/>
</dbReference>
<dbReference type="InterPro" id="IPR001155">
    <property type="entry name" value="OxRdtase_FMN_N"/>
</dbReference>
<evidence type="ECO:0000259" key="6">
    <source>
        <dbReference type="Pfam" id="PF00724"/>
    </source>
</evidence>
<evidence type="ECO:0000256" key="3">
    <source>
        <dbReference type="ARBA" id="ARBA00022643"/>
    </source>
</evidence>
<feature type="domain" description="NADH:flavin oxidoreductase/NADH oxidase N-terminal" evidence="6">
    <location>
        <begin position="7"/>
        <end position="82"/>
    </location>
</feature>
<keyword evidence="4" id="KW-0521">NADP</keyword>
<dbReference type="Proteomes" id="UP000070587">
    <property type="component" value="Chromosome"/>
</dbReference>
<dbReference type="KEGG" id="pyc:TQ32_10410"/>
<keyword evidence="2" id="KW-0285">Flavoprotein</keyword>
<evidence type="ECO:0000256" key="4">
    <source>
        <dbReference type="ARBA" id="ARBA00022857"/>
    </source>
</evidence>
<evidence type="ECO:0000256" key="5">
    <source>
        <dbReference type="ARBA" id="ARBA00023002"/>
    </source>
</evidence>
<sequence>MKEDYPKLFEPINIGNVELMNRVVFAPISTNFARENGRLTERFVKHYKRRARGGVGLIIVENTSIDFPEGKHMPLQPRIDSKAVLKG</sequence>
<reference evidence="8" key="1">
    <citation type="submission" date="2015-02" db="EMBL/GenBank/DDBJ databases">
        <title>Pyrococcus kukulkanii sp. nov., a novel hyperthermophilic archaeon isolated from a deep-sea hydrothermal vent at the Guaymas Basin.</title>
        <authorList>
            <person name="Oger P.M."/>
            <person name="Callac N."/>
            <person name="Jebbar M."/>
            <person name="Godfroy A."/>
        </authorList>
    </citation>
    <scope>NUCLEOTIDE SEQUENCE [LARGE SCALE GENOMIC DNA]</scope>
    <source>
        <strain evidence="8">NCB100</strain>
    </source>
</reference>
<keyword evidence="3" id="KW-0288">FMN</keyword>
<dbReference type="GO" id="GO:0010181">
    <property type="term" value="F:FMN binding"/>
    <property type="evidence" value="ECO:0007669"/>
    <property type="project" value="InterPro"/>
</dbReference>
<dbReference type="SUPFAM" id="SSF51395">
    <property type="entry name" value="FMN-linked oxidoreductases"/>
    <property type="match status" value="1"/>
</dbReference>
<dbReference type="PANTHER" id="PTHR43303:SF4">
    <property type="entry name" value="NADPH DEHYDROGENASE C23G7.10C-RELATED"/>
    <property type="match status" value="1"/>
</dbReference>
<evidence type="ECO:0000256" key="1">
    <source>
        <dbReference type="ARBA" id="ARBA00001917"/>
    </source>
</evidence>
<name>A0A127BC03_9EURY</name>
<organism evidence="7 8">
    <name type="scientific">Pyrococcus kukulkanii</name>
    <dbReference type="NCBI Taxonomy" id="1609559"/>
    <lineage>
        <taxon>Archaea</taxon>
        <taxon>Methanobacteriati</taxon>
        <taxon>Methanobacteriota</taxon>
        <taxon>Thermococci</taxon>
        <taxon>Thermococcales</taxon>
        <taxon>Thermococcaceae</taxon>
        <taxon>Pyrococcus</taxon>
    </lineage>
</organism>
<accession>A0A127BC03</accession>
<dbReference type="Pfam" id="PF00724">
    <property type="entry name" value="Oxidored_FMN"/>
    <property type="match status" value="1"/>
</dbReference>
<reference evidence="7 8" key="2">
    <citation type="journal article" date="2016" name="Int. J. Syst. Evol. Microbiol.">
        <title>Pyrococcus kukulkanii sp. nov., a hyperthermophilic, piezophilic archaeon isolated from a deep-sea hydrothermal vent.</title>
        <authorList>
            <person name="Callac N."/>
            <person name="Oger P."/>
            <person name="Lesongeur F."/>
            <person name="Rattray J.E."/>
            <person name="Vannier P."/>
            <person name="Michoud G."/>
            <person name="Beauverger M."/>
            <person name="Gayet N."/>
            <person name="Rouxel O."/>
            <person name="Jebbar M."/>
            <person name="Godfroy A."/>
        </authorList>
    </citation>
    <scope>NUCLEOTIDE SEQUENCE [LARGE SCALE GENOMIC DNA]</scope>
    <source>
        <strain evidence="7 8">NCB100</strain>
    </source>
</reference>